<evidence type="ECO:0000313" key="3">
    <source>
        <dbReference type="EMBL" id="GAA5794722.1"/>
    </source>
</evidence>
<protein>
    <submittedName>
        <fullName evidence="3">Uncharacterized protein</fullName>
    </submittedName>
</protein>
<evidence type="ECO:0000256" key="1">
    <source>
        <dbReference type="ARBA" id="ARBA00008209"/>
    </source>
</evidence>
<organism evidence="3 4">
    <name type="scientific">Helicostylum pulchrum</name>
    <dbReference type="NCBI Taxonomy" id="562976"/>
    <lineage>
        <taxon>Eukaryota</taxon>
        <taxon>Fungi</taxon>
        <taxon>Fungi incertae sedis</taxon>
        <taxon>Mucoromycota</taxon>
        <taxon>Mucoromycotina</taxon>
        <taxon>Mucoromycetes</taxon>
        <taxon>Mucorales</taxon>
        <taxon>Mucorineae</taxon>
        <taxon>Mucoraceae</taxon>
        <taxon>Helicostylum</taxon>
    </lineage>
</organism>
<accession>A0ABP9XKX9</accession>
<feature type="region of interest" description="Disordered" evidence="2">
    <location>
        <begin position="231"/>
        <end position="254"/>
    </location>
</feature>
<evidence type="ECO:0000256" key="2">
    <source>
        <dbReference type="SAM" id="MobiDB-lite"/>
    </source>
</evidence>
<gene>
    <name evidence="3" type="ORF">HPULCUR_000068</name>
</gene>
<dbReference type="Pfam" id="PF04847">
    <property type="entry name" value="Calcipressin"/>
    <property type="match status" value="1"/>
</dbReference>
<name>A0ABP9XKX9_9FUNG</name>
<dbReference type="InterPro" id="IPR006931">
    <property type="entry name" value="Calcipressin"/>
</dbReference>
<sequence>MSYSNKTESIATNTLLIPDIPACFYGCDDAMLLIHDAFAEFGPLYKFVQMKGFRRLMLIFQETQHARNAKLTLDKNVIVWKERLPFPEIIAFNKEKDETTWQDYEMLEIRVYFGQHFAIHVDPALNSLQVPQFQRNLLISPPGSPFDGWEQIAEDPPNQAVLGSDLMAAAEVSDYELDQDELQLEMKKKSLSTTPSRFNIVCSKGTEQLEHLPSITVEDWDGHIRLELDGEKEEANRKKKPAYYLPTSMPPSQF</sequence>
<reference evidence="3 4" key="1">
    <citation type="submission" date="2024-04" db="EMBL/GenBank/DDBJ databases">
        <title>genome sequences of Mucor flavus KT1a and Helicostylum pulchrum KT1b strains isolation_sourced from the surface of a dry-aged beef.</title>
        <authorList>
            <person name="Toyotome T."/>
            <person name="Hosono M."/>
            <person name="Torimaru M."/>
            <person name="Fukuda K."/>
            <person name="Mikami N."/>
        </authorList>
    </citation>
    <scope>NUCLEOTIDE SEQUENCE [LARGE SCALE GENOMIC DNA]</scope>
    <source>
        <strain evidence="3 4">KT1b</strain>
    </source>
</reference>
<dbReference type="PANTHER" id="PTHR10300:SF14">
    <property type="entry name" value="PROTEIN SARAH"/>
    <property type="match status" value="1"/>
</dbReference>
<dbReference type="PANTHER" id="PTHR10300">
    <property type="entry name" value="CALCIPRESSIN"/>
    <property type="match status" value="1"/>
</dbReference>
<dbReference type="Proteomes" id="UP001476247">
    <property type="component" value="Unassembled WGS sequence"/>
</dbReference>
<comment type="similarity">
    <text evidence="1">Belongs to the RCAN family.</text>
</comment>
<dbReference type="Gene3D" id="3.30.70.330">
    <property type="match status" value="1"/>
</dbReference>
<keyword evidence="4" id="KW-1185">Reference proteome</keyword>
<dbReference type="EMBL" id="BAABUJ010000004">
    <property type="protein sequence ID" value="GAA5794722.1"/>
    <property type="molecule type" value="Genomic_DNA"/>
</dbReference>
<proteinExistence type="inferred from homology"/>
<comment type="caution">
    <text evidence="3">The sequence shown here is derived from an EMBL/GenBank/DDBJ whole genome shotgun (WGS) entry which is preliminary data.</text>
</comment>
<evidence type="ECO:0000313" key="4">
    <source>
        <dbReference type="Proteomes" id="UP001476247"/>
    </source>
</evidence>
<dbReference type="InterPro" id="IPR012677">
    <property type="entry name" value="Nucleotide-bd_a/b_plait_sf"/>
</dbReference>